<name>A0A2H0WPR0_9BACT</name>
<feature type="coiled-coil region" evidence="2">
    <location>
        <begin position="163"/>
        <end position="229"/>
    </location>
</feature>
<evidence type="ECO:0000256" key="2">
    <source>
        <dbReference type="SAM" id="Coils"/>
    </source>
</evidence>
<dbReference type="Proteomes" id="UP000230775">
    <property type="component" value="Unassembled WGS sequence"/>
</dbReference>
<dbReference type="InterPro" id="IPR011055">
    <property type="entry name" value="Dup_hybrid_motif"/>
</dbReference>
<dbReference type="SUPFAM" id="SSF51261">
    <property type="entry name" value="Duplicated hybrid motif"/>
    <property type="match status" value="2"/>
</dbReference>
<dbReference type="CDD" id="cd12797">
    <property type="entry name" value="M23_peptidase"/>
    <property type="match status" value="2"/>
</dbReference>
<gene>
    <name evidence="4" type="ORF">COT64_01655</name>
</gene>
<feature type="domain" description="M23ase beta-sheet core" evidence="3">
    <location>
        <begin position="245"/>
        <end position="282"/>
    </location>
</feature>
<comment type="caution">
    <text evidence="4">The sequence shown here is derived from an EMBL/GenBank/DDBJ whole genome shotgun (WGS) entry which is preliminary data.</text>
</comment>
<dbReference type="Pfam" id="PF01551">
    <property type="entry name" value="Peptidase_M23"/>
    <property type="match status" value="1"/>
</dbReference>
<dbReference type="GO" id="GO:0004222">
    <property type="term" value="F:metalloendopeptidase activity"/>
    <property type="evidence" value="ECO:0007669"/>
    <property type="project" value="TreeGrafter"/>
</dbReference>
<proteinExistence type="predicted"/>
<dbReference type="Gene3D" id="2.70.70.10">
    <property type="entry name" value="Glucose Permease (Domain IIA)"/>
    <property type="match status" value="2"/>
</dbReference>
<dbReference type="AlphaFoldDB" id="A0A2H0WPR0"/>
<reference evidence="5" key="1">
    <citation type="submission" date="2017-09" db="EMBL/GenBank/DDBJ databases">
        <title>Depth-based differentiation of microbial function through sediment-hosted aquifers and enrichment of novel symbionts in the deep terrestrial subsurface.</title>
        <authorList>
            <person name="Probst A.J."/>
            <person name="Ladd B."/>
            <person name="Jarett J.K."/>
            <person name="Geller-Mcgrath D.E."/>
            <person name="Sieber C.M.K."/>
            <person name="Emerson J.B."/>
            <person name="Anantharaman K."/>
            <person name="Thomas B.C."/>
            <person name="Malmstrom R."/>
            <person name="Stieglmeier M."/>
            <person name="Klingl A."/>
            <person name="Woyke T."/>
            <person name="Ryan C.M."/>
            <person name="Banfield J.F."/>
        </authorList>
    </citation>
    <scope>NUCLEOTIDE SEQUENCE [LARGE SCALE GENOMIC DNA]</scope>
</reference>
<protein>
    <recommendedName>
        <fullName evidence="3">M23ase beta-sheet core domain-containing protein</fullName>
    </recommendedName>
</protein>
<dbReference type="InterPro" id="IPR050570">
    <property type="entry name" value="Cell_wall_metabolism_enzyme"/>
</dbReference>
<sequence>MKIFNKRLIALIFFFILIFSRPVLGVSCTLPSSGASSDEIQQIINECSRLADESHQQVLTLNQQIGLMDNQIKIAMLKISQTESQIKALEQEILTLSGKIVRLDSSLDFLSKVLLSRVEESYKAKKTSGVTLLFSSKSFSDFILRYRFLQTAQLHDRELLISMEQTRTNYDEQKILKEKAQADLEKLNAQLVGQKAKLNSQVADRKKLLEETKQDEKKYQQLLAQAYAEKAAIEQALISGVKVGPVKRGDPIALVGNSGYPGCSTGKHLHFEIRKDGSWTDPGPYLSNKNVKDEQDNKGDVNIGLGNWPWPIEDTVRLTQFYGQTPYSWRYKYSGGIHTGYDMVSTSSDVIRAPADGTLFKSSEMCGSSSINIVYIEHENNLVSFYLHVQ</sequence>
<keyword evidence="1" id="KW-0732">Signal</keyword>
<evidence type="ECO:0000313" key="5">
    <source>
        <dbReference type="Proteomes" id="UP000230775"/>
    </source>
</evidence>
<evidence type="ECO:0000256" key="1">
    <source>
        <dbReference type="ARBA" id="ARBA00022729"/>
    </source>
</evidence>
<evidence type="ECO:0000259" key="3">
    <source>
        <dbReference type="Pfam" id="PF01551"/>
    </source>
</evidence>
<accession>A0A2H0WPR0</accession>
<dbReference type="InterPro" id="IPR016047">
    <property type="entry name" value="M23ase_b-sheet_dom"/>
</dbReference>
<evidence type="ECO:0000313" key="4">
    <source>
        <dbReference type="EMBL" id="PIS14617.1"/>
    </source>
</evidence>
<dbReference type="Gene3D" id="6.10.250.3150">
    <property type="match status" value="1"/>
</dbReference>
<organism evidence="4 5">
    <name type="scientific">Candidatus Shapirobacteria bacterium CG09_land_8_20_14_0_10_39_12</name>
    <dbReference type="NCBI Taxonomy" id="1974885"/>
    <lineage>
        <taxon>Bacteria</taxon>
        <taxon>Candidatus Shapironibacteriota</taxon>
    </lineage>
</organism>
<dbReference type="EMBL" id="PEZI01000037">
    <property type="protein sequence ID" value="PIS14617.1"/>
    <property type="molecule type" value="Genomic_DNA"/>
</dbReference>
<dbReference type="PANTHER" id="PTHR21666">
    <property type="entry name" value="PEPTIDASE-RELATED"/>
    <property type="match status" value="1"/>
</dbReference>
<keyword evidence="2" id="KW-0175">Coiled coil</keyword>
<feature type="coiled-coil region" evidence="2">
    <location>
        <begin position="72"/>
        <end position="99"/>
    </location>
</feature>
<dbReference type="PANTHER" id="PTHR21666:SF289">
    <property type="entry name" value="L-ALA--D-GLU ENDOPEPTIDASE"/>
    <property type="match status" value="1"/>
</dbReference>